<dbReference type="EMBL" id="UYRR01030610">
    <property type="protein sequence ID" value="VDK41334.1"/>
    <property type="molecule type" value="Genomic_DNA"/>
</dbReference>
<evidence type="ECO:0000313" key="2">
    <source>
        <dbReference type="Proteomes" id="UP000267096"/>
    </source>
</evidence>
<sequence>MIIVVTVRRYKSKVSTNRYVSVNRARSLSMPQKRQLYQLTHVFQLDSNSPPSRRSNQGDIDARSPLLVKLVM</sequence>
<keyword evidence="2" id="KW-1185">Reference proteome</keyword>
<reference evidence="1 2" key="1">
    <citation type="submission" date="2018-11" db="EMBL/GenBank/DDBJ databases">
        <authorList>
            <consortium name="Pathogen Informatics"/>
        </authorList>
    </citation>
    <scope>NUCLEOTIDE SEQUENCE [LARGE SCALE GENOMIC DNA]</scope>
</reference>
<dbReference type="AlphaFoldDB" id="A0A3P6R9H0"/>
<dbReference type="Proteomes" id="UP000267096">
    <property type="component" value="Unassembled WGS sequence"/>
</dbReference>
<proteinExistence type="predicted"/>
<organism evidence="1 2">
    <name type="scientific">Anisakis simplex</name>
    <name type="common">Herring worm</name>
    <dbReference type="NCBI Taxonomy" id="6269"/>
    <lineage>
        <taxon>Eukaryota</taxon>
        <taxon>Metazoa</taxon>
        <taxon>Ecdysozoa</taxon>
        <taxon>Nematoda</taxon>
        <taxon>Chromadorea</taxon>
        <taxon>Rhabditida</taxon>
        <taxon>Spirurina</taxon>
        <taxon>Ascaridomorpha</taxon>
        <taxon>Ascaridoidea</taxon>
        <taxon>Anisakidae</taxon>
        <taxon>Anisakis</taxon>
        <taxon>Anisakis simplex complex</taxon>
    </lineage>
</organism>
<gene>
    <name evidence="1" type="ORF">ASIM_LOCUS9687</name>
</gene>
<name>A0A3P6R9H0_ANISI</name>
<evidence type="ECO:0000313" key="1">
    <source>
        <dbReference type="EMBL" id="VDK41334.1"/>
    </source>
</evidence>
<protein>
    <submittedName>
        <fullName evidence="1">Uncharacterized protein</fullName>
    </submittedName>
</protein>
<accession>A0A3P6R9H0</accession>